<dbReference type="Pfam" id="PF01420">
    <property type="entry name" value="Methylase_S"/>
    <property type="match status" value="1"/>
</dbReference>
<gene>
    <name evidence="5" type="ORF">SAMN02746098_02948</name>
</gene>
<accession>A0A1M5Z5I1</accession>
<dbReference type="GO" id="GO:0009307">
    <property type="term" value="P:DNA restriction-modification system"/>
    <property type="evidence" value="ECO:0007669"/>
    <property type="project" value="UniProtKB-KW"/>
</dbReference>
<dbReference type="PANTHER" id="PTHR30408:SF12">
    <property type="entry name" value="TYPE I RESTRICTION ENZYME MJAVIII SPECIFICITY SUBUNIT"/>
    <property type="match status" value="1"/>
</dbReference>
<dbReference type="GO" id="GO:0003677">
    <property type="term" value="F:DNA binding"/>
    <property type="evidence" value="ECO:0007669"/>
    <property type="project" value="UniProtKB-KW"/>
</dbReference>
<evidence type="ECO:0000313" key="6">
    <source>
        <dbReference type="Proteomes" id="UP000183954"/>
    </source>
</evidence>
<sequence length="410" mass="47290">MSENKENVPKIRFPGFTDAWEQRVLGKMGDTFTGLSGKAKEDFGHGDAKFVTYVNVFSNAISNPNGVESVEIDDKQKQVKYGDVFFTTSSETPEEVGMSSVWLENTKNVYLNSFCFGYRPTVEFDPYYLAFMLRSSLIREKFMFLAQGVSRYNISKNKVMEMKVPVPELNEQRKVGAFFACLDHLITLHQRKLNNLKNLKAGLLQKMFPKDGEDFPEVRFPGFTDAWKQRRLGEIYTERKERGYDSLQILSVSIHHGVSDEELDSDTLGKKVRRSADKSLYKHVHFGDLVLNMMRAWQGAIGVVKSEGMVSPAYITAIPSAELYPLFMDYCLRRDEAIIQMDNLSYGVTDFRKRLYWDSFINVLCRIPSVPEQERITAFFANLDHLITLHQRKLKHLQEQKKALLQQMFV</sequence>
<dbReference type="RefSeq" id="WP_073030487.1">
    <property type="nucleotide sequence ID" value="NZ_FQXJ01000010.1"/>
</dbReference>
<dbReference type="Gene3D" id="3.90.220.20">
    <property type="entry name" value="DNA methylase specificity domains"/>
    <property type="match status" value="2"/>
</dbReference>
<organism evidence="5 6">
    <name type="scientific">Desulfosporosinus lacus DSM 15449</name>
    <dbReference type="NCBI Taxonomy" id="1121420"/>
    <lineage>
        <taxon>Bacteria</taxon>
        <taxon>Bacillati</taxon>
        <taxon>Bacillota</taxon>
        <taxon>Clostridia</taxon>
        <taxon>Eubacteriales</taxon>
        <taxon>Desulfitobacteriaceae</taxon>
        <taxon>Desulfosporosinus</taxon>
    </lineage>
</organism>
<evidence type="ECO:0000256" key="2">
    <source>
        <dbReference type="ARBA" id="ARBA00022747"/>
    </source>
</evidence>
<name>A0A1M5Z5I1_9FIRM</name>
<dbReference type="OrthoDB" id="9811611at2"/>
<evidence type="ECO:0000259" key="4">
    <source>
        <dbReference type="Pfam" id="PF01420"/>
    </source>
</evidence>
<dbReference type="EMBL" id="FQXJ01000010">
    <property type="protein sequence ID" value="SHI19404.1"/>
    <property type="molecule type" value="Genomic_DNA"/>
</dbReference>
<dbReference type="SUPFAM" id="SSF116734">
    <property type="entry name" value="DNA methylase specificity domain"/>
    <property type="match status" value="2"/>
</dbReference>
<protein>
    <submittedName>
        <fullName evidence="5">Type I restriction enzyme, S subunit</fullName>
    </submittedName>
</protein>
<dbReference type="PANTHER" id="PTHR30408">
    <property type="entry name" value="TYPE-1 RESTRICTION ENZYME ECOKI SPECIFICITY PROTEIN"/>
    <property type="match status" value="1"/>
</dbReference>
<keyword evidence="6" id="KW-1185">Reference proteome</keyword>
<comment type="similarity">
    <text evidence="1">Belongs to the type-I restriction system S methylase family.</text>
</comment>
<evidence type="ECO:0000256" key="1">
    <source>
        <dbReference type="ARBA" id="ARBA00010923"/>
    </source>
</evidence>
<dbReference type="InterPro" id="IPR044946">
    <property type="entry name" value="Restrct_endonuc_typeI_TRD_sf"/>
</dbReference>
<dbReference type="InterPro" id="IPR052021">
    <property type="entry name" value="Type-I_RS_S_subunit"/>
</dbReference>
<dbReference type="Proteomes" id="UP000183954">
    <property type="component" value="Unassembled WGS sequence"/>
</dbReference>
<reference evidence="6" key="1">
    <citation type="submission" date="2016-11" db="EMBL/GenBank/DDBJ databases">
        <authorList>
            <person name="Varghese N."/>
            <person name="Submissions S."/>
        </authorList>
    </citation>
    <scope>NUCLEOTIDE SEQUENCE [LARGE SCALE GENOMIC DNA]</scope>
    <source>
        <strain evidence="6">DSM 15449</strain>
    </source>
</reference>
<keyword evidence="3" id="KW-0238">DNA-binding</keyword>
<evidence type="ECO:0000313" key="5">
    <source>
        <dbReference type="EMBL" id="SHI19404.1"/>
    </source>
</evidence>
<dbReference type="InterPro" id="IPR000055">
    <property type="entry name" value="Restrct_endonuc_typeI_TRD"/>
</dbReference>
<evidence type="ECO:0000256" key="3">
    <source>
        <dbReference type="ARBA" id="ARBA00023125"/>
    </source>
</evidence>
<dbReference type="AlphaFoldDB" id="A0A1M5Z5I1"/>
<feature type="domain" description="Type I restriction modification DNA specificity" evidence="4">
    <location>
        <begin position="19"/>
        <end position="197"/>
    </location>
</feature>
<dbReference type="STRING" id="1121420.SAMN02746098_02948"/>
<proteinExistence type="inferred from homology"/>
<keyword evidence="2" id="KW-0680">Restriction system</keyword>